<evidence type="ECO:0000256" key="3">
    <source>
        <dbReference type="ARBA" id="ARBA00022807"/>
    </source>
</evidence>
<dbReference type="GeneID" id="83715481"/>
<name>A0A0F4HCI0_LIMFE</name>
<evidence type="ECO:0000256" key="1">
    <source>
        <dbReference type="ARBA" id="ARBA00022670"/>
    </source>
</evidence>
<evidence type="ECO:0000313" key="10">
    <source>
        <dbReference type="Proteomes" id="UP000236514"/>
    </source>
</evidence>
<sequence>MMKKKRWWKTTLYWLVIILGLALSLVLIFNQQVKDYLVNTYQPQVTKSLVAKNEKKKASYDFSSVKDLNLQTVAAARAKKESINVIGVISIPAINLRIPIAKGVSNTTLALAAGTMRADQEMGKGNYPLAAHNMANGSKILFSPLYYHGKVGQLVYITDMKKVYEYKLYERKFIDATRVDVIDNTKENILTLVTCDATGARRLLMRGKLVKVVAYDKAPAKIQKNLSGKYTNGQ</sequence>
<dbReference type="Proteomes" id="UP000236514">
    <property type="component" value="Unassembled WGS sequence"/>
</dbReference>
<evidence type="ECO:0000313" key="6">
    <source>
        <dbReference type="EMBL" id="AOR74547.1"/>
    </source>
</evidence>
<proteinExistence type="predicted"/>
<keyword evidence="2" id="KW-0378">Hydrolase</keyword>
<dbReference type="InterPro" id="IPR042007">
    <property type="entry name" value="Sortase_A"/>
</dbReference>
<dbReference type="InterPro" id="IPR005754">
    <property type="entry name" value="Sortase"/>
</dbReference>
<dbReference type="PATRIC" id="fig|1613.112.peg.1150"/>
<evidence type="ECO:0000256" key="5">
    <source>
        <dbReference type="SAM" id="Phobius"/>
    </source>
</evidence>
<dbReference type="EMBL" id="POTQ01000020">
    <property type="protein sequence ID" value="PNV57373.1"/>
    <property type="molecule type" value="Genomic_DNA"/>
</dbReference>
<dbReference type="Gene3D" id="2.40.260.10">
    <property type="entry name" value="Sortase"/>
    <property type="match status" value="1"/>
</dbReference>
<keyword evidence="5" id="KW-0812">Transmembrane</keyword>
<organism evidence="8 10">
    <name type="scientific">Limosilactobacillus fermentum</name>
    <name type="common">Lactobacillus fermentum</name>
    <dbReference type="NCBI Taxonomy" id="1613"/>
    <lineage>
        <taxon>Bacteria</taxon>
        <taxon>Bacillati</taxon>
        <taxon>Bacillota</taxon>
        <taxon>Bacilli</taxon>
        <taxon>Lactobacillales</taxon>
        <taxon>Lactobacillaceae</taxon>
        <taxon>Limosilactobacillus</taxon>
    </lineage>
</organism>
<dbReference type="Proteomes" id="UP000094714">
    <property type="component" value="Chromosome"/>
</dbReference>
<dbReference type="EMBL" id="WHJL01000086">
    <property type="protein sequence ID" value="MPQ35683.1"/>
    <property type="molecule type" value="Genomic_DNA"/>
</dbReference>
<evidence type="ECO:0000313" key="7">
    <source>
        <dbReference type="EMBL" id="MPQ35683.1"/>
    </source>
</evidence>
<dbReference type="Pfam" id="PF04203">
    <property type="entry name" value="Sortase"/>
    <property type="match status" value="1"/>
</dbReference>
<feature type="active site" description="Proton donor/acceptor" evidence="4">
    <location>
        <position position="132"/>
    </location>
</feature>
<evidence type="ECO:0000313" key="11">
    <source>
        <dbReference type="Proteomes" id="UP000466799"/>
    </source>
</evidence>
<dbReference type="Proteomes" id="UP000466799">
    <property type="component" value="Unassembled WGS sequence"/>
</dbReference>
<protein>
    <submittedName>
        <fullName evidence="6 8">Sortase</fullName>
    </submittedName>
</protein>
<dbReference type="GO" id="GO:0008234">
    <property type="term" value="F:cysteine-type peptidase activity"/>
    <property type="evidence" value="ECO:0007669"/>
    <property type="project" value="UniProtKB-KW"/>
</dbReference>
<dbReference type="NCBIfam" id="TIGR01076">
    <property type="entry name" value="sortase_fam"/>
    <property type="match status" value="1"/>
</dbReference>
<keyword evidence="5" id="KW-1133">Transmembrane helix</keyword>
<gene>
    <name evidence="8" type="ORF">C1Y38_08685</name>
    <name evidence="7" type="ORF">GC247_07310</name>
    <name evidence="6" type="ORF">LACFE_CDS1093</name>
</gene>
<reference evidence="7 11" key="3">
    <citation type="submission" date="2019-10" db="EMBL/GenBank/DDBJ databases">
        <title>Genome Sequencing and assembly of Lactobacillus fermentum I2, a lactic acid bacteria.</title>
        <authorList>
            <person name="Lopes L.S."/>
            <person name="Persinoti G.F."/>
            <person name="Riano-Pachon D.M."/>
            <person name="Labate C.A."/>
        </authorList>
    </citation>
    <scope>NUCLEOTIDE SEQUENCE [LARGE SCALE GENOMIC DNA]</scope>
    <source>
        <strain evidence="7 11">I2</strain>
    </source>
</reference>
<accession>A0A0F4HCI0</accession>
<dbReference type="EMBL" id="CP017151">
    <property type="protein sequence ID" value="AOR74547.1"/>
    <property type="molecule type" value="Genomic_DNA"/>
</dbReference>
<dbReference type="AlphaFoldDB" id="A0A0F4HCI0"/>
<feature type="active site" description="Acyl-thioester intermediate" evidence="4">
    <location>
        <position position="195"/>
    </location>
</feature>
<feature type="transmembrane region" description="Helical" evidence="5">
    <location>
        <begin position="12"/>
        <end position="29"/>
    </location>
</feature>
<dbReference type="CDD" id="cd06165">
    <property type="entry name" value="Sortase_A"/>
    <property type="match status" value="1"/>
</dbReference>
<evidence type="ECO:0000256" key="2">
    <source>
        <dbReference type="ARBA" id="ARBA00022801"/>
    </source>
</evidence>
<dbReference type="RefSeq" id="WP_021349684.1">
    <property type="nucleotide sequence ID" value="NZ_AP024320.1"/>
</dbReference>
<keyword evidence="3" id="KW-0788">Thiol protease</keyword>
<keyword evidence="5" id="KW-0472">Membrane</keyword>
<keyword evidence="1" id="KW-0645">Protease</keyword>
<reference evidence="6 9" key="1">
    <citation type="submission" date="2016-09" db="EMBL/GenBank/DDBJ databases">
        <title>Genome Sequence of the Lactobacillus fermentum strain NCC2970 (CNCM I-5068).</title>
        <authorList>
            <person name="Barretto C."/>
            <person name="Ngom-Bru C."/>
            <person name="Genevaz A."/>
            <person name="Fournier C."/>
            <person name="Moine D."/>
            <person name="Kassam M."/>
            <person name="Iltis A."/>
            <person name="Sagory-Zalkind P."/>
            <person name="Faucherand G."/>
            <person name="Descombes P."/>
            <person name="Duboux S."/>
        </authorList>
    </citation>
    <scope>NUCLEOTIDE SEQUENCE [LARGE SCALE GENOMIC DNA]</scope>
    <source>
        <strain evidence="6 9">NCC2970</strain>
    </source>
</reference>
<evidence type="ECO:0000256" key="4">
    <source>
        <dbReference type="PIRSR" id="PIRSR605754-1"/>
    </source>
</evidence>
<evidence type="ECO:0000313" key="9">
    <source>
        <dbReference type="Proteomes" id="UP000094714"/>
    </source>
</evidence>
<reference evidence="8 10" key="2">
    <citation type="submission" date="2018-01" db="EMBL/GenBank/DDBJ databases">
        <title>Draft genome sequence of the feruloyl esterase-producing strain Lactobacillus fermentum CRL 1446, isolated from artisanal goat milk cheese.</title>
        <authorList>
            <person name="Abeijon Mukdsi M.C."/>
            <person name="Saavedra L."/>
            <person name="Gauffin Cano M.P."/>
            <person name="Hebert E.M."/>
            <person name="Medina R.B."/>
        </authorList>
    </citation>
    <scope>NUCLEOTIDE SEQUENCE [LARGE SCALE GENOMIC DNA]</scope>
    <source>
        <strain evidence="8 10">CRL 1446</strain>
    </source>
</reference>
<dbReference type="GO" id="GO:0006508">
    <property type="term" value="P:proteolysis"/>
    <property type="evidence" value="ECO:0007669"/>
    <property type="project" value="UniProtKB-KW"/>
</dbReference>
<dbReference type="InterPro" id="IPR023365">
    <property type="entry name" value="Sortase_dom-sf"/>
</dbReference>
<dbReference type="SUPFAM" id="SSF63817">
    <property type="entry name" value="Sortase"/>
    <property type="match status" value="1"/>
</dbReference>
<evidence type="ECO:0000313" key="8">
    <source>
        <dbReference type="EMBL" id="PNV57373.1"/>
    </source>
</evidence>